<gene>
    <name evidence="3" type="ORF">BHF68_00150</name>
</gene>
<keyword evidence="4" id="KW-1185">Reference proteome</keyword>
<feature type="transmembrane region" description="Helical" evidence="1">
    <location>
        <begin position="176"/>
        <end position="197"/>
    </location>
</feature>
<dbReference type="SMART" id="SM00267">
    <property type="entry name" value="GGDEF"/>
    <property type="match status" value="1"/>
</dbReference>
<dbReference type="PANTHER" id="PTHR46663">
    <property type="entry name" value="DIGUANYLATE CYCLASE DGCT-RELATED"/>
    <property type="match status" value="1"/>
</dbReference>
<dbReference type="SUPFAM" id="SSF55073">
    <property type="entry name" value="Nucleotide cyclase"/>
    <property type="match status" value="1"/>
</dbReference>
<proteinExistence type="predicted"/>
<sequence>MVSTLNKGYALIFAVIIVPIILGFVSSQYSDVIINAPLFHYYYIALSCVASFIVGIFAYREYSRTGDFKVYLLSIGFIGITILYGFHGLITPGKSICSFESGTDHINAFVFFGDISRFWIGMFMFFQVMSYRNVEYRFNKLLLLSVVAIILVLLSIAILYFPDVFPDIKSADGKDTHFAILIKVITLVLLGVAATRYYDSYRILQNPPILTLIVASILIMQTVVLFMISTPWGLLWWLAHNLYLLSFISVGIGLFISYKDKYRFEFFNIHRQIQNYIEQLNGQQQELYDTNQKLNELATKDPLTGLPNRNYLHYYVNHTIKELRQTKDSIAILFIDLDGFKNINDNYGHDTGDKLLKKISEILQECVRNKDLAVRLGGDEFLLVLHEVDNKELVGDIAKRVLMSITNPHVIGEHTCKVGASIGISQYPEDGDQFGILIRRADAAMYWVKEHGKNNFAFYTDIQKHLKESNNKNKAYD</sequence>
<evidence type="ECO:0000313" key="4">
    <source>
        <dbReference type="Proteomes" id="UP000094296"/>
    </source>
</evidence>
<evidence type="ECO:0000313" key="3">
    <source>
        <dbReference type="EMBL" id="OEF98140.1"/>
    </source>
</evidence>
<dbReference type="STRING" id="766136.BHF68_00150"/>
<feature type="transmembrane region" description="Helical" evidence="1">
    <location>
        <begin position="209"/>
        <end position="228"/>
    </location>
</feature>
<organism evidence="3 4">
    <name type="scientific">Desulfuribacillus alkaliarsenatis</name>
    <dbReference type="NCBI Taxonomy" id="766136"/>
    <lineage>
        <taxon>Bacteria</taxon>
        <taxon>Bacillati</taxon>
        <taxon>Bacillota</taxon>
        <taxon>Desulfuribacillia</taxon>
        <taxon>Desulfuribacillales</taxon>
        <taxon>Desulfuribacillaceae</taxon>
        <taxon>Desulfuribacillus</taxon>
    </lineage>
</organism>
<dbReference type="AlphaFoldDB" id="A0A1E5G4N0"/>
<feature type="transmembrane region" description="Helical" evidence="1">
    <location>
        <begin position="71"/>
        <end position="90"/>
    </location>
</feature>
<dbReference type="Pfam" id="PF17159">
    <property type="entry name" value="MASE3"/>
    <property type="match status" value="1"/>
</dbReference>
<dbReference type="RefSeq" id="WP_069641632.1">
    <property type="nucleotide sequence ID" value="NZ_MIJE01000001.1"/>
</dbReference>
<feature type="transmembrane region" description="Helical" evidence="1">
    <location>
        <begin position="9"/>
        <end position="29"/>
    </location>
</feature>
<dbReference type="InterPro" id="IPR033425">
    <property type="entry name" value="MASE3"/>
</dbReference>
<keyword evidence="1" id="KW-1133">Transmembrane helix</keyword>
<dbReference type="InterPro" id="IPR029787">
    <property type="entry name" value="Nucleotide_cyclase"/>
</dbReference>
<feature type="transmembrane region" description="Helical" evidence="1">
    <location>
        <begin position="234"/>
        <end position="256"/>
    </location>
</feature>
<name>A0A1E5G4N0_9FIRM</name>
<feature type="transmembrane region" description="Helical" evidence="1">
    <location>
        <begin position="110"/>
        <end position="129"/>
    </location>
</feature>
<dbReference type="OrthoDB" id="9759607at2"/>
<protein>
    <recommendedName>
        <fullName evidence="2">GGDEF domain-containing protein</fullName>
    </recommendedName>
</protein>
<dbReference type="NCBIfam" id="TIGR00254">
    <property type="entry name" value="GGDEF"/>
    <property type="match status" value="1"/>
</dbReference>
<evidence type="ECO:0000259" key="2">
    <source>
        <dbReference type="PROSITE" id="PS50887"/>
    </source>
</evidence>
<dbReference type="EMBL" id="MIJE01000001">
    <property type="protein sequence ID" value="OEF98140.1"/>
    <property type="molecule type" value="Genomic_DNA"/>
</dbReference>
<dbReference type="FunFam" id="3.30.70.270:FF:000001">
    <property type="entry name" value="Diguanylate cyclase domain protein"/>
    <property type="match status" value="1"/>
</dbReference>
<dbReference type="Gene3D" id="3.30.70.270">
    <property type="match status" value="1"/>
</dbReference>
<feature type="transmembrane region" description="Helical" evidence="1">
    <location>
        <begin position="141"/>
        <end position="161"/>
    </location>
</feature>
<feature type="domain" description="GGDEF" evidence="2">
    <location>
        <begin position="328"/>
        <end position="461"/>
    </location>
</feature>
<feature type="transmembrane region" description="Helical" evidence="1">
    <location>
        <begin position="41"/>
        <end position="59"/>
    </location>
</feature>
<keyword evidence="1" id="KW-0472">Membrane</keyword>
<dbReference type="CDD" id="cd01949">
    <property type="entry name" value="GGDEF"/>
    <property type="match status" value="1"/>
</dbReference>
<comment type="caution">
    <text evidence="3">The sequence shown here is derived from an EMBL/GenBank/DDBJ whole genome shotgun (WGS) entry which is preliminary data.</text>
</comment>
<keyword evidence="1" id="KW-0812">Transmembrane</keyword>
<dbReference type="InterPro" id="IPR000160">
    <property type="entry name" value="GGDEF_dom"/>
</dbReference>
<dbReference type="Proteomes" id="UP000094296">
    <property type="component" value="Unassembled WGS sequence"/>
</dbReference>
<dbReference type="InterPro" id="IPR043128">
    <property type="entry name" value="Rev_trsase/Diguanyl_cyclase"/>
</dbReference>
<reference evidence="3 4" key="1">
    <citation type="submission" date="2016-09" db="EMBL/GenBank/DDBJ databases">
        <title>Draft genome sequence for the type strain of Desulfuribacillus alkaliarsenatis AHT28, an obligately anaerobic, sulfidogenic bacterium isolated from Russian soda lake sediments.</title>
        <authorList>
            <person name="Abin C.A."/>
            <person name="Hollibaugh J.T."/>
        </authorList>
    </citation>
    <scope>NUCLEOTIDE SEQUENCE [LARGE SCALE GENOMIC DNA]</scope>
    <source>
        <strain evidence="3 4">AHT28</strain>
    </source>
</reference>
<dbReference type="Pfam" id="PF00990">
    <property type="entry name" value="GGDEF"/>
    <property type="match status" value="1"/>
</dbReference>
<dbReference type="PROSITE" id="PS50887">
    <property type="entry name" value="GGDEF"/>
    <property type="match status" value="1"/>
</dbReference>
<accession>A0A1E5G4N0</accession>
<dbReference type="InterPro" id="IPR052163">
    <property type="entry name" value="DGC-Regulatory_Protein"/>
</dbReference>
<dbReference type="PANTHER" id="PTHR46663:SF2">
    <property type="entry name" value="GGDEF DOMAIN-CONTAINING PROTEIN"/>
    <property type="match status" value="1"/>
</dbReference>
<evidence type="ECO:0000256" key="1">
    <source>
        <dbReference type="SAM" id="Phobius"/>
    </source>
</evidence>